<reference evidence="1 2" key="1">
    <citation type="submission" date="2016-10" db="EMBL/GenBank/DDBJ databases">
        <authorList>
            <person name="de Groot N.N."/>
        </authorList>
    </citation>
    <scope>NUCLEOTIDE SEQUENCE [LARGE SCALE GENOMIC DNA]</scope>
    <source>
        <strain evidence="1 2">DSM 14789</strain>
    </source>
</reference>
<organism evidence="1 2">
    <name type="scientific">Modicisalibacter muralis</name>
    <dbReference type="NCBI Taxonomy" id="119000"/>
    <lineage>
        <taxon>Bacteria</taxon>
        <taxon>Pseudomonadati</taxon>
        <taxon>Pseudomonadota</taxon>
        <taxon>Gammaproteobacteria</taxon>
        <taxon>Oceanospirillales</taxon>
        <taxon>Halomonadaceae</taxon>
        <taxon>Modicisalibacter</taxon>
    </lineage>
</organism>
<name>A0A1G9KK09_9GAMM</name>
<dbReference type="AlphaFoldDB" id="A0A1G9KK09"/>
<proteinExistence type="predicted"/>
<gene>
    <name evidence="1" type="ORF">SAMN05661010_01802</name>
</gene>
<evidence type="ECO:0000313" key="1">
    <source>
        <dbReference type="EMBL" id="SDL49745.1"/>
    </source>
</evidence>
<sequence length="104" mass="11442">MKPWILVFRVKKAALGGMMPRGLKRDIGSTLRVEASYAANLSGVRLVGFEVLVKEEEFYHITRVIRILEARHGLSLFEFSAKNAAESNAGISIKIGSKPTLNVA</sequence>
<accession>A0A1G9KK09</accession>
<evidence type="ECO:0000313" key="2">
    <source>
        <dbReference type="Proteomes" id="UP000198654"/>
    </source>
</evidence>
<protein>
    <submittedName>
        <fullName evidence="1">Uncharacterized protein</fullName>
    </submittedName>
</protein>
<keyword evidence="2" id="KW-1185">Reference proteome</keyword>
<dbReference type="OrthoDB" id="6165881at2"/>
<dbReference type="EMBL" id="FNGI01000004">
    <property type="protein sequence ID" value="SDL49745.1"/>
    <property type="molecule type" value="Genomic_DNA"/>
</dbReference>
<dbReference type="Proteomes" id="UP000198654">
    <property type="component" value="Unassembled WGS sequence"/>
</dbReference>
<dbReference type="RefSeq" id="WP_089727697.1">
    <property type="nucleotide sequence ID" value="NZ_FNGI01000004.1"/>
</dbReference>